<comment type="catalytic activity">
    <reaction evidence="12">
        <text>a di-trans,poly-cis-dolichyl phosphate + UDP-alpha-D-glucose = a di-trans,poly-cis-dolichyl beta-D-glucosyl phosphate + UDP</text>
        <dbReference type="Rhea" id="RHEA:15401"/>
        <dbReference type="Rhea" id="RHEA-COMP:19498"/>
        <dbReference type="Rhea" id="RHEA-COMP:19502"/>
        <dbReference type="ChEBI" id="CHEBI:57525"/>
        <dbReference type="ChEBI" id="CHEBI:57683"/>
        <dbReference type="ChEBI" id="CHEBI:58223"/>
        <dbReference type="ChEBI" id="CHEBI:58885"/>
        <dbReference type="EC" id="2.4.1.117"/>
    </reaction>
    <physiologicalReaction direction="left-to-right" evidence="12">
        <dbReference type="Rhea" id="RHEA:15402"/>
    </physiologicalReaction>
</comment>
<evidence type="ECO:0000259" key="13">
    <source>
        <dbReference type="Pfam" id="PF00535"/>
    </source>
</evidence>
<proteinExistence type="inferred from homology"/>
<evidence type="ECO:0000256" key="3">
    <source>
        <dbReference type="ARBA" id="ARBA00006739"/>
    </source>
</evidence>
<keyword evidence="7" id="KW-0812">Transmembrane</keyword>
<dbReference type="InterPro" id="IPR001173">
    <property type="entry name" value="Glyco_trans_2-like"/>
</dbReference>
<keyword evidence="5" id="KW-0328">Glycosyltransferase</keyword>
<sequence length="292" mass="33774">MDNQTTQPYLSVIIPAYNEEKRLPATLEEIDKYLSKQDYEYEIIVVSDGSKDKTAEVAMSYVQKIKNLKIIDNKENHGKGYVVRQAMLEATGDYRLFTDADNSTSIDQVEKMWPYFRKETRSLSEAKDSYFRKETRSLSEAKDSYFRKETRSLSEAKDSYFESEYDIVIGSRDVEGAVLAVPQSFQRRMLGDTFNLVVKIVAGFWGISDTQCGFKGFTARAVENIFPKCKIDRWAFDVEILVIAKKMGYKIKEMPVTWVNDPYSKVKLKGMIRMLSEVLQIRLNFLSGRYNN</sequence>
<reference evidence="14 15" key="1">
    <citation type="submission" date="2017-09" db="EMBL/GenBank/DDBJ databases">
        <title>Depth-based differentiation of microbial function through sediment-hosted aquifers and enrichment of novel symbionts in the deep terrestrial subsurface.</title>
        <authorList>
            <person name="Probst A.J."/>
            <person name="Ladd B."/>
            <person name="Jarett J.K."/>
            <person name="Geller-Mcgrath D.E."/>
            <person name="Sieber C.M."/>
            <person name="Emerson J.B."/>
            <person name="Anantharaman K."/>
            <person name="Thomas B.C."/>
            <person name="Malmstrom R."/>
            <person name="Stieglmeier M."/>
            <person name="Klingl A."/>
            <person name="Woyke T."/>
            <person name="Ryan C.M."/>
            <person name="Banfield J.F."/>
        </authorList>
    </citation>
    <scope>NUCLEOTIDE SEQUENCE [LARGE SCALE GENOMIC DNA]</scope>
    <source>
        <strain evidence="14">CG23_combo_of_CG06-09_8_20_14_all_38_19</strain>
    </source>
</reference>
<keyword evidence="8" id="KW-0256">Endoplasmic reticulum</keyword>
<evidence type="ECO:0000256" key="11">
    <source>
        <dbReference type="ARBA" id="ARBA00023136"/>
    </source>
</evidence>
<gene>
    <name evidence="14" type="ORF">COX36_02705</name>
</gene>
<dbReference type="PANTHER" id="PTHR10859:SF91">
    <property type="entry name" value="DOLICHYL-PHOSPHATE BETA-GLUCOSYLTRANSFERASE"/>
    <property type="match status" value="1"/>
</dbReference>
<comment type="caution">
    <text evidence="14">The sequence shown here is derived from an EMBL/GenBank/DDBJ whole genome shotgun (WGS) entry which is preliminary data.</text>
</comment>
<comment type="pathway">
    <text evidence="2">Protein modification; protein glycosylation.</text>
</comment>
<evidence type="ECO:0000256" key="9">
    <source>
        <dbReference type="ARBA" id="ARBA00022968"/>
    </source>
</evidence>
<comment type="similarity">
    <text evidence="3">Belongs to the glycosyltransferase 2 family.</text>
</comment>
<keyword evidence="10" id="KW-1133">Transmembrane helix</keyword>
<keyword evidence="11" id="KW-0472">Membrane</keyword>
<dbReference type="InterPro" id="IPR029044">
    <property type="entry name" value="Nucleotide-diphossugar_trans"/>
</dbReference>
<keyword evidence="6" id="KW-0808">Transferase</keyword>
<evidence type="ECO:0000256" key="1">
    <source>
        <dbReference type="ARBA" id="ARBA00004389"/>
    </source>
</evidence>
<dbReference type="EMBL" id="PCRP01000044">
    <property type="protein sequence ID" value="PIP23540.1"/>
    <property type="molecule type" value="Genomic_DNA"/>
</dbReference>
<dbReference type="Proteomes" id="UP000230273">
    <property type="component" value="Unassembled WGS sequence"/>
</dbReference>
<name>A0A2G9YWF1_9BACT</name>
<dbReference type="AlphaFoldDB" id="A0A2G9YWF1"/>
<dbReference type="PANTHER" id="PTHR10859">
    <property type="entry name" value="GLYCOSYL TRANSFERASE"/>
    <property type="match status" value="1"/>
</dbReference>
<dbReference type="Gene3D" id="3.90.550.10">
    <property type="entry name" value="Spore Coat Polysaccharide Biosynthesis Protein SpsA, Chain A"/>
    <property type="match status" value="1"/>
</dbReference>
<accession>A0A2G9YWF1</accession>
<dbReference type="GO" id="GO:0004581">
    <property type="term" value="F:dolichyl-phosphate beta-glucosyltransferase activity"/>
    <property type="evidence" value="ECO:0007669"/>
    <property type="project" value="UniProtKB-EC"/>
</dbReference>
<evidence type="ECO:0000256" key="2">
    <source>
        <dbReference type="ARBA" id="ARBA00004922"/>
    </source>
</evidence>
<keyword evidence="9" id="KW-0735">Signal-anchor</keyword>
<evidence type="ECO:0000313" key="14">
    <source>
        <dbReference type="EMBL" id="PIP23540.1"/>
    </source>
</evidence>
<evidence type="ECO:0000256" key="4">
    <source>
        <dbReference type="ARBA" id="ARBA00012583"/>
    </source>
</evidence>
<feature type="domain" description="Glycosyltransferase 2-like" evidence="13">
    <location>
        <begin position="11"/>
        <end position="121"/>
    </location>
</feature>
<evidence type="ECO:0000256" key="5">
    <source>
        <dbReference type="ARBA" id="ARBA00022676"/>
    </source>
</evidence>
<dbReference type="Pfam" id="PF00535">
    <property type="entry name" value="Glycos_transf_2"/>
    <property type="match status" value="1"/>
</dbReference>
<evidence type="ECO:0000256" key="6">
    <source>
        <dbReference type="ARBA" id="ARBA00022679"/>
    </source>
</evidence>
<comment type="subcellular location">
    <subcellularLocation>
        <location evidence="1">Endoplasmic reticulum membrane</location>
        <topology evidence="1">Single-pass membrane protein</topology>
    </subcellularLocation>
</comment>
<evidence type="ECO:0000256" key="12">
    <source>
        <dbReference type="ARBA" id="ARBA00045097"/>
    </source>
</evidence>
<dbReference type="GO" id="GO:0006487">
    <property type="term" value="P:protein N-linked glycosylation"/>
    <property type="evidence" value="ECO:0007669"/>
    <property type="project" value="TreeGrafter"/>
</dbReference>
<evidence type="ECO:0000256" key="7">
    <source>
        <dbReference type="ARBA" id="ARBA00022692"/>
    </source>
</evidence>
<dbReference type="InterPro" id="IPR035518">
    <property type="entry name" value="DPG_synthase"/>
</dbReference>
<protein>
    <recommendedName>
        <fullName evidence="4">dolichyl-phosphate beta-glucosyltransferase</fullName>
        <ecNumber evidence="4">2.4.1.117</ecNumber>
    </recommendedName>
</protein>
<dbReference type="EC" id="2.4.1.117" evidence="4"/>
<evidence type="ECO:0000313" key="15">
    <source>
        <dbReference type="Proteomes" id="UP000230273"/>
    </source>
</evidence>
<evidence type="ECO:0000256" key="10">
    <source>
        <dbReference type="ARBA" id="ARBA00022989"/>
    </source>
</evidence>
<dbReference type="CDD" id="cd04188">
    <property type="entry name" value="DPG_synthase"/>
    <property type="match status" value="1"/>
</dbReference>
<dbReference type="SUPFAM" id="SSF53448">
    <property type="entry name" value="Nucleotide-diphospho-sugar transferases"/>
    <property type="match status" value="1"/>
</dbReference>
<evidence type="ECO:0000256" key="8">
    <source>
        <dbReference type="ARBA" id="ARBA00022824"/>
    </source>
</evidence>
<organism evidence="14 15">
    <name type="scientific">Candidatus Nealsonbacteria bacterium CG23_combo_of_CG06-09_8_20_14_all_38_19</name>
    <dbReference type="NCBI Taxonomy" id="1974721"/>
    <lineage>
        <taxon>Bacteria</taxon>
        <taxon>Candidatus Nealsoniibacteriota</taxon>
    </lineage>
</organism>